<dbReference type="EMBL" id="FQYN01000006">
    <property type="protein sequence ID" value="SHJ35568.1"/>
    <property type="molecule type" value="Genomic_DNA"/>
</dbReference>
<evidence type="ECO:0000256" key="5">
    <source>
        <dbReference type="ARBA" id="ARBA00022692"/>
    </source>
</evidence>
<keyword evidence="4 10" id="KW-0808">Transferase</keyword>
<evidence type="ECO:0000256" key="3">
    <source>
        <dbReference type="ARBA" id="ARBA00022676"/>
    </source>
</evidence>
<keyword evidence="5 8" id="KW-0812">Transmembrane</keyword>
<evidence type="ECO:0000259" key="9">
    <source>
        <dbReference type="Pfam" id="PF13231"/>
    </source>
</evidence>
<dbReference type="PANTHER" id="PTHR33908">
    <property type="entry name" value="MANNOSYLTRANSFERASE YKCB-RELATED"/>
    <property type="match status" value="1"/>
</dbReference>
<dbReference type="PANTHER" id="PTHR33908:SF11">
    <property type="entry name" value="MEMBRANE PROTEIN"/>
    <property type="match status" value="1"/>
</dbReference>
<evidence type="ECO:0000313" key="10">
    <source>
        <dbReference type="EMBL" id="SHJ35568.1"/>
    </source>
</evidence>
<evidence type="ECO:0000256" key="1">
    <source>
        <dbReference type="ARBA" id="ARBA00004651"/>
    </source>
</evidence>
<evidence type="ECO:0000256" key="2">
    <source>
        <dbReference type="ARBA" id="ARBA00022475"/>
    </source>
</evidence>
<dbReference type="GO" id="GO:0005886">
    <property type="term" value="C:plasma membrane"/>
    <property type="evidence" value="ECO:0007669"/>
    <property type="project" value="UniProtKB-SubCell"/>
</dbReference>
<dbReference type="AlphaFoldDB" id="A0A1M6IMA6"/>
<evidence type="ECO:0000256" key="6">
    <source>
        <dbReference type="ARBA" id="ARBA00022989"/>
    </source>
</evidence>
<dbReference type="GO" id="GO:0016763">
    <property type="term" value="F:pentosyltransferase activity"/>
    <property type="evidence" value="ECO:0007669"/>
    <property type="project" value="TreeGrafter"/>
</dbReference>
<dbReference type="InterPro" id="IPR050297">
    <property type="entry name" value="LipidA_mod_glycosyltrf_83"/>
</dbReference>
<feature type="transmembrane region" description="Helical" evidence="8">
    <location>
        <begin position="208"/>
        <end position="241"/>
    </location>
</feature>
<reference evidence="10 11" key="1">
    <citation type="submission" date="2016-11" db="EMBL/GenBank/DDBJ databases">
        <authorList>
            <person name="Jaros S."/>
            <person name="Januszkiewicz K."/>
            <person name="Wedrychowicz H."/>
        </authorList>
    </citation>
    <scope>NUCLEOTIDE SEQUENCE [LARGE SCALE GENOMIC DNA]</scope>
    <source>
        <strain evidence="10 11">DSM 21074</strain>
    </source>
</reference>
<dbReference type="GO" id="GO:0009103">
    <property type="term" value="P:lipopolysaccharide biosynthetic process"/>
    <property type="evidence" value="ECO:0007669"/>
    <property type="project" value="UniProtKB-ARBA"/>
</dbReference>
<keyword evidence="11" id="KW-1185">Reference proteome</keyword>
<feature type="transmembrane region" description="Helical" evidence="8">
    <location>
        <begin position="156"/>
        <end position="177"/>
    </location>
</feature>
<keyword evidence="6 8" id="KW-1133">Transmembrane helix</keyword>
<evidence type="ECO:0000256" key="4">
    <source>
        <dbReference type="ARBA" id="ARBA00022679"/>
    </source>
</evidence>
<dbReference type="InterPro" id="IPR038731">
    <property type="entry name" value="RgtA/B/C-like"/>
</dbReference>
<dbReference type="STRING" id="1121955.SAMN02745146_2897"/>
<keyword evidence="2" id="KW-1003">Cell membrane</keyword>
<name>A0A1M6IMA6_9BACT</name>
<dbReference type="Proteomes" id="UP000184418">
    <property type="component" value="Unassembled WGS sequence"/>
</dbReference>
<feature type="transmembrane region" description="Helical" evidence="8">
    <location>
        <begin position="304"/>
        <end position="329"/>
    </location>
</feature>
<organism evidence="10 11">
    <name type="scientific">Hymenobacter daecheongensis DSM 21074</name>
    <dbReference type="NCBI Taxonomy" id="1121955"/>
    <lineage>
        <taxon>Bacteria</taxon>
        <taxon>Pseudomonadati</taxon>
        <taxon>Bacteroidota</taxon>
        <taxon>Cytophagia</taxon>
        <taxon>Cytophagales</taxon>
        <taxon>Hymenobacteraceae</taxon>
        <taxon>Hymenobacter</taxon>
    </lineage>
</organism>
<feature type="transmembrane region" description="Helical" evidence="8">
    <location>
        <begin position="360"/>
        <end position="383"/>
    </location>
</feature>
<accession>A0A1M6IMA6</accession>
<proteinExistence type="predicted"/>
<feature type="transmembrane region" description="Helical" evidence="8">
    <location>
        <begin position="37"/>
        <end position="55"/>
    </location>
</feature>
<feature type="domain" description="Glycosyltransferase RgtA/B/C/D-like" evidence="9">
    <location>
        <begin position="106"/>
        <end position="271"/>
    </location>
</feature>
<feature type="transmembrane region" description="Helical" evidence="8">
    <location>
        <begin position="395"/>
        <end position="413"/>
    </location>
</feature>
<evidence type="ECO:0000256" key="7">
    <source>
        <dbReference type="ARBA" id="ARBA00023136"/>
    </source>
</evidence>
<keyword evidence="7 8" id="KW-0472">Membrane</keyword>
<feature type="transmembrane region" description="Helical" evidence="8">
    <location>
        <begin position="12"/>
        <end position="30"/>
    </location>
</feature>
<feature type="transmembrane region" description="Helical" evidence="8">
    <location>
        <begin position="336"/>
        <end position="354"/>
    </location>
</feature>
<evidence type="ECO:0000256" key="8">
    <source>
        <dbReference type="SAM" id="Phobius"/>
    </source>
</evidence>
<keyword evidence="3" id="KW-0328">Glycosyltransferase</keyword>
<sequence>MDTAWVLSAPQFVLLAVTGLLAVGSGMAWIRGRYGLALGLLMVAAFALRLLMASLDPFLHEWDERYHALVAKHMIADPLQPLLRDRAYLPYDYKRWGGNMVWLHKQPLFLWQMALSMSLFGVNELALRLPSALLTSLLLYPVYRLGYLLFASRDTAYLGAVLVAFAYFQLELVSGYIGMDHNDAAFLVYVTASIWAYYEYRAATQRQVAWLVAVGVLAGAAVLCKWLTGLLVYAGWGIALLLDPVRRRAFAEYVRLAASAGVAVLVFLPWQLYTAWRFPLESAYERAYNTRHFFEKLEGNDVPWYYHFTMLPVHYGVMLGLVVVGIVWVLRRGFRLVEIFSIVGVALVFFTLAATKMFTYLYVISPLLLLLAAVPLGAAAAWVRARSGQARPATLIVGLLGLIWLDARPLAIYNRHFQEEYFPMMRGSIGRARYLNNTAIYRTLDANVPPGYVVFNAPDGDEIAAMFHCNRPVYAWWPSEAELATLQAQGMRVAVFPDRPDRVVPDYVRQSPGAILLWGNPR</sequence>
<gene>
    <name evidence="10" type="ORF">SAMN02745146_2897</name>
</gene>
<protein>
    <submittedName>
        <fullName evidence="10">4-amino-4-deoxy-L-arabinose transferase</fullName>
    </submittedName>
</protein>
<evidence type="ECO:0000313" key="11">
    <source>
        <dbReference type="Proteomes" id="UP000184418"/>
    </source>
</evidence>
<comment type="subcellular location">
    <subcellularLocation>
        <location evidence="1">Cell membrane</location>
        <topology evidence="1">Multi-pass membrane protein</topology>
    </subcellularLocation>
</comment>
<feature type="transmembrane region" description="Helical" evidence="8">
    <location>
        <begin position="133"/>
        <end position="150"/>
    </location>
</feature>
<dbReference type="Pfam" id="PF13231">
    <property type="entry name" value="PMT_2"/>
    <property type="match status" value="1"/>
</dbReference>
<feature type="transmembrane region" description="Helical" evidence="8">
    <location>
        <begin position="253"/>
        <end position="273"/>
    </location>
</feature>